<reference evidence="2 3" key="1">
    <citation type="submission" date="2016-10" db="EMBL/GenBank/DDBJ databases">
        <authorList>
            <person name="Varghese N."/>
            <person name="Submissions S."/>
        </authorList>
    </citation>
    <scope>NUCLEOTIDE SEQUENCE [LARGE SCALE GENOMIC DNA]</scope>
    <source>
        <strain evidence="2 3">CGMCC 1.11215</strain>
    </source>
</reference>
<name>A0A5E9G4M1_9MICO</name>
<protein>
    <submittedName>
        <fullName evidence="2">Uncharacterized protein</fullName>
    </submittedName>
</protein>
<accession>A0A5E9G4M1</accession>
<gene>
    <name evidence="2" type="ORF">SAMN05216368_1352</name>
</gene>
<proteinExistence type="predicted"/>
<dbReference type="EMBL" id="FNIB01000035">
    <property type="protein sequence ID" value="SDO66357.1"/>
    <property type="molecule type" value="Genomic_DNA"/>
</dbReference>
<feature type="region of interest" description="Disordered" evidence="1">
    <location>
        <begin position="22"/>
        <end position="80"/>
    </location>
</feature>
<feature type="compositionally biased region" description="Polar residues" evidence="1">
    <location>
        <begin position="30"/>
        <end position="45"/>
    </location>
</feature>
<evidence type="ECO:0000256" key="1">
    <source>
        <dbReference type="SAM" id="MobiDB-lite"/>
    </source>
</evidence>
<organism evidence="2 3">
    <name type="scientific">Cryobacterium flavum</name>
    <dbReference type="NCBI Taxonomy" id="1424659"/>
    <lineage>
        <taxon>Bacteria</taxon>
        <taxon>Bacillati</taxon>
        <taxon>Actinomycetota</taxon>
        <taxon>Actinomycetes</taxon>
        <taxon>Micrococcales</taxon>
        <taxon>Microbacteriaceae</taxon>
        <taxon>Cryobacterium</taxon>
    </lineage>
</organism>
<evidence type="ECO:0000313" key="3">
    <source>
        <dbReference type="Proteomes" id="UP000199639"/>
    </source>
</evidence>
<sequence>MDLLTKFLSSPLKLRSPRVAVSDEQRGDLTQRNAKFSKNQNTAQAGNLRRKIGTVPAARSERGRHDPQSVPVMQCPNAHT</sequence>
<evidence type="ECO:0000313" key="2">
    <source>
        <dbReference type="EMBL" id="SDO66357.1"/>
    </source>
</evidence>
<dbReference type="Proteomes" id="UP000199639">
    <property type="component" value="Unassembled WGS sequence"/>
</dbReference>
<dbReference type="AlphaFoldDB" id="A0A5E9G4M1"/>